<accession>A0ABS8ZQ11</accession>
<evidence type="ECO:0000313" key="2">
    <source>
        <dbReference type="EMBL" id="MCE7008711.1"/>
    </source>
</evidence>
<proteinExistence type="predicted"/>
<dbReference type="InterPro" id="IPR001387">
    <property type="entry name" value="Cro/C1-type_HTH"/>
</dbReference>
<dbReference type="SUPFAM" id="SSF47413">
    <property type="entry name" value="lambda repressor-like DNA-binding domains"/>
    <property type="match status" value="1"/>
</dbReference>
<organism evidence="2 3">
    <name type="scientific">Kibdelosporangium philippinense</name>
    <dbReference type="NCBI Taxonomy" id="211113"/>
    <lineage>
        <taxon>Bacteria</taxon>
        <taxon>Bacillati</taxon>
        <taxon>Actinomycetota</taxon>
        <taxon>Actinomycetes</taxon>
        <taxon>Pseudonocardiales</taxon>
        <taxon>Pseudonocardiaceae</taxon>
        <taxon>Kibdelosporangium</taxon>
    </lineage>
</organism>
<sequence length="389" mass="41222">MEAAAGLAGISKAYLSMLENGHRAFERRGLLEDVARALGCSVTDLTGQPYALGDRDSAEALATLSPISIALYDVSLDDVPDMPTRPVDRLAQWAAQANEHTANSRYGAAGRDLGVLLTELHVQAVMGDSDAQRAALAALVEACFVASGVARALGNPDLAIMAAGRAEDAAGRLGEPGLAAFAAMTSTSAFSRLGSRRRAKKVASSALTAVDSVIDPTAEDTSAAQAAGMLHLASAQMAAKDNRADDTAAHLAAALELAERTGEQNRLWFSFGPANVRAWSLSTAVELGDGVALAEQIERTPGYDEGLITDDRRAALHFDLARAYLQADGARDAAALRHLDEADQIAPLRIRHDPVTREIVHKLELRAQQRAWQLDSLKNRLGMSRSVAR</sequence>
<gene>
    <name evidence="2" type="ORF">LWC34_38760</name>
</gene>
<dbReference type="CDD" id="cd00093">
    <property type="entry name" value="HTH_XRE"/>
    <property type="match status" value="1"/>
</dbReference>
<name>A0ABS8ZQ11_9PSEU</name>
<comment type="caution">
    <text evidence="2">The sequence shown here is derived from an EMBL/GenBank/DDBJ whole genome shotgun (WGS) entry which is preliminary data.</text>
</comment>
<feature type="domain" description="HTH cro/C1-type" evidence="1">
    <location>
        <begin position="1"/>
        <end position="45"/>
    </location>
</feature>
<dbReference type="Gene3D" id="1.10.260.40">
    <property type="entry name" value="lambda repressor-like DNA-binding domains"/>
    <property type="match status" value="1"/>
</dbReference>
<dbReference type="Proteomes" id="UP001521150">
    <property type="component" value="Unassembled WGS sequence"/>
</dbReference>
<dbReference type="EMBL" id="JAJVCN010000003">
    <property type="protein sequence ID" value="MCE7008711.1"/>
    <property type="molecule type" value="Genomic_DNA"/>
</dbReference>
<keyword evidence="3" id="KW-1185">Reference proteome</keyword>
<protein>
    <submittedName>
        <fullName evidence="2">Helix-turn-helix transcriptional regulator</fullName>
    </submittedName>
</protein>
<evidence type="ECO:0000259" key="1">
    <source>
        <dbReference type="PROSITE" id="PS50943"/>
    </source>
</evidence>
<dbReference type="PROSITE" id="PS50943">
    <property type="entry name" value="HTH_CROC1"/>
    <property type="match status" value="1"/>
</dbReference>
<evidence type="ECO:0000313" key="3">
    <source>
        <dbReference type="Proteomes" id="UP001521150"/>
    </source>
</evidence>
<reference evidence="2 3" key="1">
    <citation type="submission" date="2021-12" db="EMBL/GenBank/DDBJ databases">
        <title>Genome sequence of Kibdelosporangium philippinense ATCC 49844.</title>
        <authorList>
            <person name="Fedorov E.A."/>
            <person name="Omeragic M."/>
            <person name="Shalygina K.F."/>
            <person name="Maclea K.S."/>
        </authorList>
    </citation>
    <scope>NUCLEOTIDE SEQUENCE [LARGE SCALE GENOMIC DNA]</scope>
    <source>
        <strain evidence="2 3">ATCC 49844</strain>
    </source>
</reference>
<dbReference type="InterPro" id="IPR010982">
    <property type="entry name" value="Lambda_DNA-bd_dom_sf"/>
</dbReference>